<dbReference type="AlphaFoldDB" id="A0AAV0UL57"/>
<name>A0AAV0UL57_HYABA</name>
<accession>A0AAV0UL57</accession>
<evidence type="ECO:0000313" key="3">
    <source>
        <dbReference type="Proteomes" id="UP001162031"/>
    </source>
</evidence>
<feature type="region of interest" description="Disordered" evidence="1">
    <location>
        <begin position="307"/>
        <end position="330"/>
    </location>
</feature>
<evidence type="ECO:0000313" key="2">
    <source>
        <dbReference type="EMBL" id="CAI5736315.1"/>
    </source>
</evidence>
<evidence type="ECO:0000256" key="1">
    <source>
        <dbReference type="SAM" id="MobiDB-lite"/>
    </source>
</evidence>
<protein>
    <recommendedName>
        <fullName evidence="4">RxLR effector protein</fullName>
    </recommendedName>
</protein>
<organism evidence="2 3">
    <name type="scientific">Hyaloperonospora brassicae</name>
    <name type="common">Brassica downy mildew</name>
    <name type="synonym">Peronospora brassicae</name>
    <dbReference type="NCBI Taxonomy" id="162125"/>
    <lineage>
        <taxon>Eukaryota</taxon>
        <taxon>Sar</taxon>
        <taxon>Stramenopiles</taxon>
        <taxon>Oomycota</taxon>
        <taxon>Peronosporomycetes</taxon>
        <taxon>Peronosporales</taxon>
        <taxon>Peronosporaceae</taxon>
        <taxon>Hyaloperonospora</taxon>
    </lineage>
</organism>
<reference evidence="2" key="1">
    <citation type="submission" date="2022-12" db="EMBL/GenBank/DDBJ databases">
        <authorList>
            <person name="Webb A."/>
        </authorList>
    </citation>
    <scope>NUCLEOTIDE SEQUENCE</scope>
    <source>
        <strain evidence="2">Hp1</strain>
    </source>
</reference>
<comment type="caution">
    <text evidence="2">The sequence shown here is derived from an EMBL/GenBank/DDBJ whole genome shotgun (WGS) entry which is preliminary data.</text>
</comment>
<sequence length="330" mass="37386">MADKTIFEGTGVQRDVVKTIDLFGKTITVRAPRDDVVARVRDPDAEKVFGEFKQAHPASDLFQPSTLDLFKNVVKDFNTRRSKKYTLLDALVIMFDGEDNLAPALSKAKTVASSQDAATDLQLEMMNVWIREKRSADDVFYILKLDELEKRGLKRENLETFDAFFALHYQLGLDNLKYQLDPVEFLRYKFGETIFFRMIKKDMEHLAHPNETVESYLKLLLKHNASLMRTVGMLVAAGFADSMVVRLLSASYGGVAKFEQVLLDAKATAQQTARKATVKALHAALEDYKKANKHSADGVNNWLELFKDAGRGRPSPSTDKESVRKRQKTR</sequence>
<dbReference type="EMBL" id="CANTFL010001312">
    <property type="protein sequence ID" value="CAI5736315.1"/>
    <property type="molecule type" value="Genomic_DNA"/>
</dbReference>
<gene>
    <name evidence="2" type="ORF">HBR001_LOCUS6787</name>
</gene>
<evidence type="ECO:0008006" key="4">
    <source>
        <dbReference type="Google" id="ProtNLM"/>
    </source>
</evidence>
<proteinExistence type="predicted"/>
<keyword evidence="3" id="KW-1185">Reference proteome</keyword>
<dbReference type="Proteomes" id="UP001162031">
    <property type="component" value="Unassembled WGS sequence"/>
</dbReference>